<dbReference type="AlphaFoldDB" id="A0A830FXU9"/>
<name>A0A830FXU9_9EURY</name>
<proteinExistence type="predicted"/>
<organism evidence="2 4">
    <name type="scientific">Halarchaeum rubridurum</name>
    <dbReference type="NCBI Taxonomy" id="489911"/>
    <lineage>
        <taxon>Archaea</taxon>
        <taxon>Methanobacteriati</taxon>
        <taxon>Methanobacteriota</taxon>
        <taxon>Stenosarchaea group</taxon>
        <taxon>Halobacteria</taxon>
        <taxon>Halobacteriales</taxon>
        <taxon>Halobacteriaceae</taxon>
    </lineage>
</organism>
<feature type="transmembrane region" description="Helical" evidence="1">
    <location>
        <begin position="87"/>
        <end position="108"/>
    </location>
</feature>
<evidence type="ECO:0000313" key="2">
    <source>
        <dbReference type="EMBL" id="GGM57719.1"/>
    </source>
</evidence>
<keyword evidence="1" id="KW-0472">Membrane</keyword>
<reference evidence="2" key="2">
    <citation type="submission" date="2020-09" db="EMBL/GenBank/DDBJ databases">
        <authorList>
            <person name="Sun Q."/>
            <person name="Ohkuma M."/>
        </authorList>
    </citation>
    <scope>NUCLEOTIDE SEQUENCE</scope>
    <source>
        <strain evidence="2">JCM 16108</strain>
    </source>
</reference>
<dbReference type="RefSeq" id="WP_188869454.1">
    <property type="nucleotide sequence ID" value="NZ_BMOO01000001.1"/>
</dbReference>
<evidence type="ECO:0000313" key="3">
    <source>
        <dbReference type="EMBL" id="MBP1954145.1"/>
    </source>
</evidence>
<gene>
    <name evidence="2" type="ORF">GCM10009017_04820</name>
    <name evidence="3" type="ORF">J2752_001026</name>
</gene>
<dbReference type="EMBL" id="JAGGKO010000001">
    <property type="protein sequence ID" value="MBP1954145.1"/>
    <property type="molecule type" value="Genomic_DNA"/>
</dbReference>
<keyword evidence="1" id="KW-1133">Transmembrane helix</keyword>
<sequence>MPSPARRVRHALVGVVVGLLVTGLGATDTRDPLLLGGLLVTATAAATLVAANPAPVLRERGSAVAAAFTAVSTLGAFALAVGSDGGFAYAPALLGLALAWLGFAAGVAHARSE</sequence>
<evidence type="ECO:0000256" key="1">
    <source>
        <dbReference type="SAM" id="Phobius"/>
    </source>
</evidence>
<keyword evidence="4" id="KW-1185">Reference proteome</keyword>
<reference evidence="3" key="3">
    <citation type="submission" date="2021-03" db="EMBL/GenBank/DDBJ databases">
        <title>Genomic Encyclopedia of Type Strains, Phase IV (KMG-IV): sequencing the most valuable type-strain genomes for metagenomic binning, comparative biology and taxonomic classification.</title>
        <authorList>
            <person name="Goeker M."/>
        </authorList>
    </citation>
    <scope>NUCLEOTIDE SEQUENCE</scope>
    <source>
        <strain evidence="3">DSM 22443</strain>
    </source>
</reference>
<comment type="caution">
    <text evidence="2">The sequence shown here is derived from an EMBL/GenBank/DDBJ whole genome shotgun (WGS) entry which is preliminary data.</text>
</comment>
<dbReference type="EMBL" id="BMOO01000001">
    <property type="protein sequence ID" value="GGM57719.1"/>
    <property type="molecule type" value="Genomic_DNA"/>
</dbReference>
<protein>
    <submittedName>
        <fullName evidence="2">Uncharacterized protein</fullName>
    </submittedName>
</protein>
<keyword evidence="1" id="KW-0812">Transmembrane</keyword>
<dbReference type="Proteomes" id="UP000614609">
    <property type="component" value="Unassembled WGS sequence"/>
</dbReference>
<feature type="transmembrane region" description="Helical" evidence="1">
    <location>
        <begin position="63"/>
        <end position="81"/>
    </location>
</feature>
<feature type="transmembrane region" description="Helical" evidence="1">
    <location>
        <begin position="35"/>
        <end position="51"/>
    </location>
</feature>
<reference evidence="2" key="1">
    <citation type="journal article" date="2014" name="Int. J. Syst. Evol. Microbiol.">
        <title>Complete genome sequence of Corynebacterium casei LMG S-19264T (=DSM 44701T), isolated from a smear-ripened cheese.</title>
        <authorList>
            <consortium name="US DOE Joint Genome Institute (JGI-PGF)"/>
            <person name="Walter F."/>
            <person name="Albersmeier A."/>
            <person name="Kalinowski J."/>
            <person name="Ruckert C."/>
        </authorList>
    </citation>
    <scope>NUCLEOTIDE SEQUENCE</scope>
    <source>
        <strain evidence="2">JCM 16108</strain>
    </source>
</reference>
<dbReference type="Proteomes" id="UP000765891">
    <property type="component" value="Unassembled WGS sequence"/>
</dbReference>
<accession>A0A830FXU9</accession>
<evidence type="ECO:0000313" key="4">
    <source>
        <dbReference type="Proteomes" id="UP000614609"/>
    </source>
</evidence>